<feature type="compositionally biased region" description="Polar residues" evidence="1">
    <location>
        <begin position="579"/>
        <end position="597"/>
    </location>
</feature>
<sequence>GLSGLYQNYVGKRQYDAINNGVLYGLGQNYLDKRSFDAISDGRGLFGINQNYLSKKLFDRIEGKSDSSDLNQMFLKKKTFDSISNGRLGGIHQNYIGKRWFDSISHGKIGGLDQNFVARRNIDSISDGSLSGIQQHYLGKRQFDSIGNSNIGGLNQNFLEKRLDSISDGALGGIRQNFFDKKYFNSASKGSMLGMHYNFLAKRDFDDSNKNDDDSTENQENIIPNSVLDSKMSSDFDDYDQDFEAKRSFDAISFSPLNGLGQNFHGKRQLEPVSSNLLSEFRQNSIHKRNVDSTDNSELESLQQKFNKKRSVDEIAGNKISWMDQNDVDKKQRGHSLNERNLMQGVKGSDLIGSESSHRFFLSNSLKKRGLENEKSSVDNEFQNRGSESQKRYGKQYLVSLPRINIFSKPNPEYLSQRLPLSLDVDEYLPLPMKLNPKVMLKAKPGFKNIRQQDESNTVDMDQDDTDIRNIDSISRFTSGIGPNFLGATTTKRGHESTDSLTWTPYSVRYEPDEETDSQSSSAPDSTLLSQASDNTISEDGIILKPEEDFITNSNTFGSHGDQLNSLESDTKGIDKDISSASGGTDTDNMNNVSNDKSNLETKIIEENNREQTEEKTGSNQSPLTTKTSAVGQ</sequence>
<dbReference type="AlphaFoldDB" id="A0A0B7A8Z9"/>
<proteinExistence type="predicted"/>
<protein>
    <submittedName>
        <fullName evidence="2">Uncharacterized protein</fullName>
    </submittedName>
</protein>
<feature type="compositionally biased region" description="Polar residues" evidence="1">
    <location>
        <begin position="618"/>
        <end position="633"/>
    </location>
</feature>
<feature type="region of interest" description="Disordered" evidence="1">
    <location>
        <begin position="554"/>
        <end position="633"/>
    </location>
</feature>
<feature type="region of interest" description="Disordered" evidence="1">
    <location>
        <begin position="511"/>
        <end position="534"/>
    </location>
</feature>
<gene>
    <name evidence="2" type="primary">ORF104684</name>
</gene>
<reference evidence="2" key="1">
    <citation type="submission" date="2014-12" db="EMBL/GenBank/DDBJ databases">
        <title>Insight into the proteome of Arion vulgaris.</title>
        <authorList>
            <person name="Aradska J."/>
            <person name="Bulat T."/>
            <person name="Smidak R."/>
            <person name="Sarate P."/>
            <person name="Gangsoo J."/>
            <person name="Sialana F."/>
            <person name="Bilban M."/>
            <person name="Lubec G."/>
        </authorList>
    </citation>
    <scope>NUCLEOTIDE SEQUENCE</scope>
    <source>
        <tissue evidence="2">Skin</tissue>
    </source>
</reference>
<feature type="compositionally biased region" description="Polar residues" evidence="1">
    <location>
        <begin position="554"/>
        <end position="568"/>
    </location>
</feature>
<name>A0A0B7A8Z9_9EUPU</name>
<feature type="compositionally biased region" description="Basic and acidic residues" evidence="1">
    <location>
        <begin position="569"/>
        <end position="578"/>
    </location>
</feature>
<evidence type="ECO:0000256" key="1">
    <source>
        <dbReference type="SAM" id="MobiDB-lite"/>
    </source>
</evidence>
<evidence type="ECO:0000313" key="2">
    <source>
        <dbReference type="EMBL" id="CEK77449.1"/>
    </source>
</evidence>
<feature type="non-terminal residue" evidence="2">
    <location>
        <position position="1"/>
    </location>
</feature>
<dbReference type="EMBL" id="HACG01030584">
    <property type="protein sequence ID" value="CEK77449.1"/>
    <property type="molecule type" value="Transcribed_RNA"/>
</dbReference>
<accession>A0A0B7A8Z9</accession>
<feature type="compositionally biased region" description="Polar residues" evidence="1">
    <location>
        <begin position="518"/>
        <end position="534"/>
    </location>
</feature>
<feature type="region of interest" description="Disordered" evidence="1">
    <location>
        <begin position="208"/>
        <end position="229"/>
    </location>
</feature>
<organism evidence="2">
    <name type="scientific">Arion vulgaris</name>
    <dbReference type="NCBI Taxonomy" id="1028688"/>
    <lineage>
        <taxon>Eukaryota</taxon>
        <taxon>Metazoa</taxon>
        <taxon>Spiralia</taxon>
        <taxon>Lophotrochozoa</taxon>
        <taxon>Mollusca</taxon>
        <taxon>Gastropoda</taxon>
        <taxon>Heterobranchia</taxon>
        <taxon>Euthyneura</taxon>
        <taxon>Panpulmonata</taxon>
        <taxon>Eupulmonata</taxon>
        <taxon>Stylommatophora</taxon>
        <taxon>Helicina</taxon>
        <taxon>Arionoidea</taxon>
        <taxon>Arionidae</taxon>
        <taxon>Arion</taxon>
    </lineage>
</organism>
<feature type="compositionally biased region" description="Polar residues" evidence="1">
    <location>
        <begin position="218"/>
        <end position="229"/>
    </location>
</feature>
<feature type="compositionally biased region" description="Basic and acidic residues" evidence="1">
    <location>
        <begin position="598"/>
        <end position="617"/>
    </location>
</feature>